<evidence type="ECO:0000256" key="1">
    <source>
        <dbReference type="ARBA" id="ARBA00009277"/>
    </source>
</evidence>
<dbReference type="InterPro" id="IPR017894">
    <property type="entry name" value="HTH_IS21_transposase_type"/>
</dbReference>
<reference evidence="7 8" key="1">
    <citation type="submission" date="2015-09" db="EMBL/GenBank/DDBJ databases">
        <title>Genome announcement of multiple Pseudomonas syringae strains.</title>
        <authorList>
            <person name="Thakur S."/>
            <person name="Wang P.W."/>
            <person name="Gong Y."/>
            <person name="Weir B.S."/>
            <person name="Guttman D.S."/>
        </authorList>
    </citation>
    <scope>NUCLEOTIDE SEQUENCE [LARGE SCALE GENOMIC DNA]</scope>
    <source>
        <strain evidence="7 8">ICMP2823</strain>
    </source>
</reference>
<feature type="domain" description="HTH IS21-type" evidence="5">
    <location>
        <begin position="5"/>
        <end position="68"/>
    </location>
</feature>
<dbReference type="Pfam" id="PF00665">
    <property type="entry name" value="rve"/>
    <property type="match status" value="1"/>
</dbReference>
<accession>A0A0P9QE60</accession>
<dbReference type="GO" id="GO:0032196">
    <property type="term" value="P:transposition"/>
    <property type="evidence" value="ECO:0007669"/>
    <property type="project" value="UniProtKB-KW"/>
</dbReference>
<comment type="similarity">
    <text evidence="1">Belongs to the transposase IS21/IS408/IS1162 family.</text>
</comment>
<dbReference type="Gene3D" id="1.10.10.60">
    <property type="entry name" value="Homeodomain-like"/>
    <property type="match status" value="1"/>
</dbReference>
<evidence type="ECO:0000313" key="8">
    <source>
        <dbReference type="Proteomes" id="UP000050564"/>
    </source>
</evidence>
<dbReference type="InterPro" id="IPR036397">
    <property type="entry name" value="RNaseH_sf"/>
</dbReference>
<evidence type="ECO:0000256" key="2">
    <source>
        <dbReference type="ARBA" id="ARBA00022578"/>
    </source>
</evidence>
<evidence type="ECO:0008006" key="9">
    <source>
        <dbReference type="Google" id="ProtNLM"/>
    </source>
</evidence>
<dbReference type="SUPFAM" id="SSF46689">
    <property type="entry name" value="Homeodomain-like"/>
    <property type="match status" value="1"/>
</dbReference>
<dbReference type="Proteomes" id="UP000050564">
    <property type="component" value="Unassembled WGS sequence"/>
</dbReference>
<dbReference type="NCBIfam" id="NF033546">
    <property type="entry name" value="transpos_IS21"/>
    <property type="match status" value="1"/>
</dbReference>
<dbReference type="InterPro" id="IPR006120">
    <property type="entry name" value="Resolvase_HTH_dom"/>
</dbReference>
<dbReference type="GO" id="GO:0000150">
    <property type="term" value="F:DNA strand exchange activity"/>
    <property type="evidence" value="ECO:0007669"/>
    <property type="project" value="InterPro"/>
</dbReference>
<proteinExistence type="inferred from homology"/>
<evidence type="ECO:0000259" key="5">
    <source>
        <dbReference type="PROSITE" id="PS50531"/>
    </source>
</evidence>
<dbReference type="RefSeq" id="WP_055000988.1">
    <property type="nucleotide sequence ID" value="NZ_FNKU01000001.1"/>
</dbReference>
<keyword evidence="4" id="KW-0233">DNA recombination</keyword>
<dbReference type="PROSITE" id="PS50531">
    <property type="entry name" value="HTH_IS21"/>
    <property type="match status" value="1"/>
</dbReference>
<dbReference type="GO" id="GO:0015074">
    <property type="term" value="P:DNA integration"/>
    <property type="evidence" value="ECO:0007669"/>
    <property type="project" value="InterPro"/>
</dbReference>
<keyword evidence="2" id="KW-0815">Transposition</keyword>
<evidence type="ECO:0000256" key="4">
    <source>
        <dbReference type="ARBA" id="ARBA00023172"/>
    </source>
</evidence>
<dbReference type="GO" id="GO:0003677">
    <property type="term" value="F:DNA binding"/>
    <property type="evidence" value="ECO:0007669"/>
    <property type="project" value="UniProtKB-KW"/>
</dbReference>
<organism evidence="7 8">
    <name type="scientific">Pseudomonas cannabina</name>
    <dbReference type="NCBI Taxonomy" id="86840"/>
    <lineage>
        <taxon>Bacteria</taxon>
        <taxon>Pseudomonadati</taxon>
        <taxon>Pseudomonadota</taxon>
        <taxon>Gammaproteobacteria</taxon>
        <taxon>Pseudomonadales</taxon>
        <taxon>Pseudomonadaceae</taxon>
        <taxon>Pseudomonas</taxon>
    </lineage>
</organism>
<dbReference type="Gene3D" id="3.30.420.10">
    <property type="entry name" value="Ribonuclease H-like superfamily/Ribonuclease H"/>
    <property type="match status" value="1"/>
</dbReference>
<keyword evidence="3" id="KW-0238">DNA-binding</keyword>
<dbReference type="InterPro" id="IPR009057">
    <property type="entry name" value="Homeodomain-like_sf"/>
</dbReference>
<sequence>MLTQEQSVEIKVLARQGHGIKFIARELGISRNTVRKYLRKARSLPNDKVRPARPCKIDPFKDYLHERIEAARPHWIPATVLLREITALGYSGGVSRLKAYIRPFKRKAEEPVVRFETLPGKQMQVDFTTIRRGRQPLKAFVATLGFSRASFVRFSEREDSEAWLTGLREAFAYFGGVPEQALFDNAGTIITERDAFGEGQHRWHPRLAALADEFGFIPKVCRPYRAQTKGKVERFNGYLKGSFITPLAATLKSAGLTLDVVTANAHIGQWLDEVAHQRIHGTTGVQPAVRLAQEQQVLLPLPTQSLRPQPAPGLRLGRVLPYESLQHPLSVYEQLLEVRA</sequence>
<dbReference type="InterPro" id="IPR012337">
    <property type="entry name" value="RNaseH-like_sf"/>
</dbReference>
<dbReference type="PANTHER" id="PTHR35004">
    <property type="entry name" value="TRANSPOSASE RV3428C-RELATED"/>
    <property type="match status" value="1"/>
</dbReference>
<feature type="domain" description="Integrase catalytic" evidence="6">
    <location>
        <begin position="115"/>
        <end position="295"/>
    </location>
</feature>
<dbReference type="PROSITE" id="PS50994">
    <property type="entry name" value="INTEGRASE"/>
    <property type="match status" value="1"/>
</dbReference>
<gene>
    <name evidence="7" type="ORF">ALO81_200053</name>
</gene>
<comment type="caution">
    <text evidence="7">The sequence shown here is derived from an EMBL/GenBank/DDBJ whole genome shotgun (WGS) entry which is preliminary data.</text>
</comment>
<protein>
    <recommendedName>
        <fullName evidence="9">ISPsy4, transposase</fullName>
    </recommendedName>
</protein>
<evidence type="ECO:0000256" key="3">
    <source>
        <dbReference type="ARBA" id="ARBA00023125"/>
    </source>
</evidence>
<dbReference type="EMBL" id="LJPX01000468">
    <property type="protein sequence ID" value="KPW68727.1"/>
    <property type="molecule type" value="Genomic_DNA"/>
</dbReference>
<dbReference type="SUPFAM" id="SSF53098">
    <property type="entry name" value="Ribonuclease H-like"/>
    <property type="match status" value="1"/>
</dbReference>
<dbReference type="InterPro" id="IPR001584">
    <property type="entry name" value="Integrase_cat-core"/>
</dbReference>
<evidence type="ECO:0000313" key="7">
    <source>
        <dbReference type="EMBL" id="KPW68727.1"/>
    </source>
</evidence>
<dbReference type="PANTHER" id="PTHR35004:SF6">
    <property type="entry name" value="TRANSPOSASE"/>
    <property type="match status" value="1"/>
</dbReference>
<evidence type="ECO:0000259" key="6">
    <source>
        <dbReference type="PROSITE" id="PS50994"/>
    </source>
</evidence>
<dbReference type="Pfam" id="PF02796">
    <property type="entry name" value="HTH_7"/>
    <property type="match status" value="1"/>
</dbReference>
<dbReference type="AlphaFoldDB" id="A0A0P9QE60"/>
<name>A0A0P9QE60_PSECA</name>
<dbReference type="PATRIC" id="fig|86840.3.peg.1650"/>